<dbReference type="InterPro" id="IPR003615">
    <property type="entry name" value="HNH_nuc"/>
</dbReference>
<evidence type="ECO:0000313" key="2">
    <source>
        <dbReference type="EMBL" id="HIT77113.1"/>
    </source>
</evidence>
<proteinExistence type="predicted"/>
<comment type="caution">
    <text evidence="2">The sequence shown here is derived from an EMBL/GenBank/DDBJ whole genome shotgun (WGS) entry which is preliminary data.</text>
</comment>
<dbReference type="InterPro" id="IPR029471">
    <property type="entry name" value="HNH_5"/>
</dbReference>
<dbReference type="AlphaFoldDB" id="A0A9D1H1Y8"/>
<keyword evidence="2" id="KW-0255">Endonuclease</keyword>
<dbReference type="EMBL" id="DVLP01000463">
    <property type="protein sequence ID" value="HIT77113.1"/>
    <property type="molecule type" value="Genomic_DNA"/>
</dbReference>
<dbReference type="PANTHER" id="PTHR33877">
    <property type="entry name" value="SLL1193 PROTEIN"/>
    <property type="match status" value="1"/>
</dbReference>
<dbReference type="Proteomes" id="UP000886842">
    <property type="component" value="Unassembled WGS sequence"/>
</dbReference>
<keyword evidence="2" id="KW-0540">Nuclease</keyword>
<evidence type="ECO:0000259" key="1">
    <source>
        <dbReference type="SMART" id="SM00507"/>
    </source>
</evidence>
<feature type="domain" description="HNH nuclease" evidence="1">
    <location>
        <begin position="69"/>
        <end position="118"/>
    </location>
</feature>
<evidence type="ECO:0000313" key="3">
    <source>
        <dbReference type="Proteomes" id="UP000886842"/>
    </source>
</evidence>
<reference evidence="2" key="2">
    <citation type="journal article" date="2021" name="PeerJ">
        <title>Extensive microbial diversity within the chicken gut microbiome revealed by metagenomics and culture.</title>
        <authorList>
            <person name="Gilroy R."/>
            <person name="Ravi A."/>
            <person name="Getino M."/>
            <person name="Pursley I."/>
            <person name="Horton D.L."/>
            <person name="Alikhan N.F."/>
            <person name="Baker D."/>
            <person name="Gharbi K."/>
            <person name="Hall N."/>
            <person name="Watson M."/>
            <person name="Adriaenssens E.M."/>
            <person name="Foster-Nyarko E."/>
            <person name="Jarju S."/>
            <person name="Secka A."/>
            <person name="Antonio M."/>
            <person name="Oren A."/>
            <person name="Chaudhuri R.R."/>
            <person name="La Ragione R."/>
            <person name="Hildebrand F."/>
            <person name="Pallen M.J."/>
        </authorList>
    </citation>
    <scope>NUCLEOTIDE SEQUENCE</scope>
    <source>
        <strain evidence="2">ChiGjej1B1-24693</strain>
    </source>
</reference>
<dbReference type="Pfam" id="PF14279">
    <property type="entry name" value="HNH_5"/>
    <property type="match status" value="1"/>
</dbReference>
<dbReference type="CDD" id="cd00085">
    <property type="entry name" value="HNHc"/>
    <property type="match status" value="1"/>
</dbReference>
<gene>
    <name evidence="2" type="ORF">IAA98_16160</name>
</gene>
<accession>A0A9D1H1Y8</accession>
<name>A0A9D1H1Y8_9ACTN</name>
<protein>
    <submittedName>
        <fullName evidence="2">HNH endonuclease</fullName>
    </submittedName>
</protein>
<dbReference type="InterPro" id="IPR052892">
    <property type="entry name" value="NA-targeting_endonuclease"/>
</dbReference>
<dbReference type="PANTHER" id="PTHR33877:SF2">
    <property type="entry name" value="OS07G0170200 PROTEIN"/>
    <property type="match status" value="1"/>
</dbReference>
<dbReference type="Gene3D" id="1.10.30.50">
    <property type="match status" value="1"/>
</dbReference>
<keyword evidence="2" id="KW-0378">Hydrolase</keyword>
<organism evidence="2 3">
    <name type="scientific">Candidatus Avipropionibacterium avicola</name>
    <dbReference type="NCBI Taxonomy" id="2840701"/>
    <lineage>
        <taxon>Bacteria</taxon>
        <taxon>Bacillati</taxon>
        <taxon>Actinomycetota</taxon>
        <taxon>Actinomycetes</taxon>
        <taxon>Propionibacteriales</taxon>
        <taxon>Propionibacteriaceae</taxon>
        <taxon>Propionibacteriaceae incertae sedis</taxon>
        <taxon>Candidatus Avipropionibacterium</taxon>
    </lineage>
</organism>
<reference evidence="2" key="1">
    <citation type="submission" date="2020-10" db="EMBL/GenBank/DDBJ databases">
        <authorList>
            <person name="Gilroy R."/>
        </authorList>
    </citation>
    <scope>NUCLEOTIDE SEQUENCE</scope>
    <source>
        <strain evidence="2">ChiGjej1B1-24693</strain>
    </source>
</reference>
<sequence>MSGVVVLNTDNTALHTVSIPHAIRMLVREVAVIEEAVEGERFGPYPVPVVLRLLRYVKTTFLYGRAPTWSKRAVLRRDRNRCGYCGERGTTIDHLLPQSRGGRNTWLNTVCACQACNHRKAARTPAEAGMTLHVVPRVPAWREVSM</sequence>
<dbReference type="GO" id="GO:0004519">
    <property type="term" value="F:endonuclease activity"/>
    <property type="evidence" value="ECO:0007669"/>
    <property type="project" value="UniProtKB-KW"/>
</dbReference>
<dbReference type="SMART" id="SM00507">
    <property type="entry name" value="HNHc"/>
    <property type="match status" value="1"/>
</dbReference>